<keyword evidence="2" id="KW-0732">Signal</keyword>
<comment type="caution">
    <text evidence="3">The sequence shown here is derived from an EMBL/GenBank/DDBJ whole genome shotgun (WGS) entry which is preliminary data.</text>
</comment>
<feature type="chain" id="PRO_5021729961" evidence="2">
    <location>
        <begin position="20"/>
        <end position="105"/>
    </location>
</feature>
<feature type="compositionally biased region" description="Low complexity" evidence="1">
    <location>
        <begin position="32"/>
        <end position="72"/>
    </location>
</feature>
<evidence type="ECO:0000256" key="2">
    <source>
        <dbReference type="SAM" id="SignalP"/>
    </source>
</evidence>
<evidence type="ECO:0000313" key="3">
    <source>
        <dbReference type="EMBL" id="TRW16863.1"/>
    </source>
</evidence>
<sequence>MKIFLTLTAAALASTAAIAQTASPGAPAMQQPGMSAPTTAPTAPTTTDTAPMASDTAPAASAAPAGTTTASAEMMVERDGKWFMGDRPATKAEIKAHKKMMKTPS</sequence>
<dbReference type="AlphaFoldDB" id="A0A552UF66"/>
<keyword evidence="4" id="KW-1185">Reference proteome</keyword>
<feature type="region of interest" description="Disordered" evidence="1">
    <location>
        <begin position="19"/>
        <end position="74"/>
    </location>
</feature>
<feature type="signal peptide" evidence="2">
    <location>
        <begin position="1"/>
        <end position="19"/>
    </location>
</feature>
<evidence type="ECO:0000313" key="4">
    <source>
        <dbReference type="Proteomes" id="UP000317894"/>
    </source>
</evidence>
<accession>A0A552UF66</accession>
<dbReference type="Proteomes" id="UP000317894">
    <property type="component" value="Unassembled WGS sequence"/>
</dbReference>
<evidence type="ECO:0000256" key="1">
    <source>
        <dbReference type="SAM" id="MobiDB-lite"/>
    </source>
</evidence>
<name>A0A552UF66_9SPHN</name>
<protein>
    <submittedName>
        <fullName evidence="3">Uncharacterized protein</fullName>
    </submittedName>
</protein>
<dbReference type="RefSeq" id="WP_143554407.1">
    <property type="nucleotide sequence ID" value="NZ_VJWA01000001.1"/>
</dbReference>
<reference evidence="3 4" key="1">
    <citation type="submission" date="2019-07" db="EMBL/GenBank/DDBJ databases">
        <title>Novel species isolated from glacier.</title>
        <authorList>
            <person name="Liu Q."/>
            <person name="Xin Y.-H."/>
        </authorList>
    </citation>
    <scope>NUCLEOTIDE SEQUENCE [LARGE SCALE GENOMIC DNA]</scope>
    <source>
        <strain evidence="3 4">LB1R16</strain>
    </source>
</reference>
<gene>
    <name evidence="3" type="ORF">FMM06_01245</name>
</gene>
<proteinExistence type="predicted"/>
<dbReference type="EMBL" id="VJWA01000001">
    <property type="protein sequence ID" value="TRW16863.1"/>
    <property type="molecule type" value="Genomic_DNA"/>
</dbReference>
<organism evidence="3 4">
    <name type="scientific">Glacieibacterium frigidum</name>
    <dbReference type="NCBI Taxonomy" id="2593303"/>
    <lineage>
        <taxon>Bacteria</taxon>
        <taxon>Pseudomonadati</taxon>
        <taxon>Pseudomonadota</taxon>
        <taxon>Alphaproteobacteria</taxon>
        <taxon>Sphingomonadales</taxon>
        <taxon>Sphingosinicellaceae</taxon>
        <taxon>Glacieibacterium</taxon>
    </lineage>
</organism>